<reference evidence="13" key="1">
    <citation type="submission" date="2021-01" db="EMBL/GenBank/DDBJ databases">
        <authorList>
            <person name="Corre E."/>
            <person name="Pelletier E."/>
            <person name="Niang G."/>
            <person name="Scheremetjew M."/>
            <person name="Finn R."/>
            <person name="Kale V."/>
            <person name="Holt S."/>
            <person name="Cochrane G."/>
            <person name="Meng A."/>
            <person name="Brown T."/>
            <person name="Cohen L."/>
        </authorList>
    </citation>
    <scope>NUCLEOTIDE SEQUENCE</scope>
    <source>
        <strain evidence="13">Clade-D-RCC2572</strain>
    </source>
</reference>
<feature type="transmembrane region" description="Helical" evidence="11">
    <location>
        <begin position="769"/>
        <end position="788"/>
    </location>
</feature>
<keyword evidence="9 11" id="KW-0472">Membrane</keyword>
<evidence type="ECO:0000256" key="1">
    <source>
        <dbReference type="ARBA" id="ARBA00004141"/>
    </source>
</evidence>
<dbReference type="GO" id="GO:0016020">
    <property type="term" value="C:membrane"/>
    <property type="evidence" value="ECO:0007669"/>
    <property type="project" value="UniProtKB-SubCell"/>
</dbReference>
<comment type="subcellular location">
    <subcellularLocation>
        <location evidence="1">Membrane</location>
        <topology evidence="1">Multi-pass membrane protein</topology>
    </subcellularLocation>
</comment>
<sequence length="1087" mass="115066">MTLALSSACRAASCATPIGASARTSRAERAARGACRGRLSARVRGVDVDVGARGAGRDRVAVGGGWVGAREARGARRGDACVFAGARDDSANMAALTADQASEIASEVAKLKEELKENVRKVEKAQQESEEAETKAKAMAEQALLATEAYQKDEELALSAMNSTEDCGKSVIEAKVGVDAAIVRLKRVEEAIARSELAPTDDTVSNSSAAVIDEKVLKKDANDESAKDVIASKMGLKAAPWWETEGLTLEEAESTAVEQLKAAEDLVKETEIELARREEFATEVAAKAKNSLEMSKNAHDRADEAMSKISVKMGAVLELNETINRIEKELAEKQRLVDGVMFDESAVATITRGVETDVKSKEDIKMEVKEELADKRAAAAAEQAKKEPSTAVLKSKSSSKSLSAGYFTTSESAKSEEKDASAVLDKLKKIATAMLLFGSATLMLPAKPCATVRQRIGTSIVKVGSTAKSVTNSFRSEVNQFIERVVPESERKLAAHAAHEAAETGMTDVLWLLFTSVVAVQLVTKLPGGSPVLGFLLGGALVGPFGLGIITHVEQVKVLAEFGVVFLLFNIGLELSYQRLVSMAKYIFGLGSAQMALSTAVGTGVAVACGMAVPPAVIVGLGLAFSSTAVALQVLADRGESASRHGRATFSVLLFQDLTVVLVFMLVPLLAGPDSGSLTAIAGSLLKAIVKTGVAIGAIIGLGRLILRPVFDRVAKLRQAELMSATTLFVALGTSLLTQSLGLSMALGAFLAGLLLAETEFHLQVENDIAPFRGLLLGLFFMTVGMTIDPMTFTKSAFNIIAMMIGIVTAKIAVVAAVGPLFGLSVLNCVRAGMYIGPGGEFAFVTFAEAVRVGLFNPEIATQLNLAVVLTMAITPYLAEFGNKLKDVLQSADVASLQPNENEVDDLKGHVILAGYGRNGRIVGEILTQNLVPFVALDVRPEIVSEGRARDQNVYFGDAGSVEVLRAIGAARASCAVVALNSPGANYRAVWSLTKNFPNVQTYVRARDVEGGLVLEKAGAKAVVPETLEPALQLAAALLRETKMPADDITVAIDTYRRNHLKDLQSTQKLSVNYRQSMDEGFAPNSV</sequence>
<evidence type="ECO:0000256" key="2">
    <source>
        <dbReference type="ARBA" id="ARBA00022448"/>
    </source>
</evidence>
<feature type="coiled-coil region" evidence="10">
    <location>
        <begin position="98"/>
        <end position="142"/>
    </location>
</feature>
<evidence type="ECO:0000259" key="12">
    <source>
        <dbReference type="PROSITE" id="PS51201"/>
    </source>
</evidence>
<keyword evidence="2" id="KW-0813">Transport</keyword>
<feature type="domain" description="RCK N-terminal" evidence="12">
    <location>
        <begin position="908"/>
        <end position="1025"/>
    </location>
</feature>
<dbReference type="CDD" id="cd22249">
    <property type="entry name" value="UDM1_RNF168_RNF169-like"/>
    <property type="match status" value="1"/>
</dbReference>
<dbReference type="GO" id="GO:0015386">
    <property type="term" value="F:potassium:proton antiporter activity"/>
    <property type="evidence" value="ECO:0007669"/>
    <property type="project" value="TreeGrafter"/>
</dbReference>
<dbReference type="Gene3D" id="3.40.50.720">
    <property type="entry name" value="NAD(P)-binding Rossmann-like Domain"/>
    <property type="match status" value="1"/>
</dbReference>
<organism evidence="13">
    <name type="scientific">Ostreococcus mediterraneus</name>
    <dbReference type="NCBI Taxonomy" id="1486918"/>
    <lineage>
        <taxon>Eukaryota</taxon>
        <taxon>Viridiplantae</taxon>
        <taxon>Chlorophyta</taxon>
        <taxon>Mamiellophyceae</taxon>
        <taxon>Mamiellales</taxon>
        <taxon>Bathycoccaceae</taxon>
        <taxon>Ostreococcus</taxon>
    </lineage>
</organism>
<dbReference type="SUPFAM" id="SSF51735">
    <property type="entry name" value="NAD(P)-binding Rossmann-fold domains"/>
    <property type="match status" value="1"/>
</dbReference>
<proteinExistence type="predicted"/>
<evidence type="ECO:0000256" key="6">
    <source>
        <dbReference type="ARBA" id="ARBA00022958"/>
    </source>
</evidence>
<feature type="transmembrane region" description="Helical" evidence="11">
    <location>
        <begin position="587"/>
        <end position="607"/>
    </location>
</feature>
<evidence type="ECO:0000256" key="5">
    <source>
        <dbReference type="ARBA" id="ARBA00022692"/>
    </source>
</evidence>
<keyword evidence="10" id="KW-0175">Coiled coil</keyword>
<feature type="transmembrane region" description="Helical" evidence="11">
    <location>
        <begin position="728"/>
        <end position="757"/>
    </location>
</feature>
<feature type="transmembrane region" description="Helical" evidence="11">
    <location>
        <begin position="533"/>
        <end position="552"/>
    </location>
</feature>
<keyword evidence="3" id="KW-0050">Antiport</keyword>
<dbReference type="GO" id="GO:0009507">
    <property type="term" value="C:chloroplast"/>
    <property type="evidence" value="ECO:0007669"/>
    <property type="project" value="TreeGrafter"/>
</dbReference>
<accession>A0A6U0DQ77</accession>
<dbReference type="NCBIfam" id="TIGR00932">
    <property type="entry name" value="2a37"/>
    <property type="match status" value="1"/>
</dbReference>
<name>A0A6U0DQ77_9CHLO</name>
<dbReference type="InterPro" id="IPR004771">
    <property type="entry name" value="K/H_exchanger"/>
</dbReference>
<evidence type="ECO:0000256" key="9">
    <source>
        <dbReference type="ARBA" id="ARBA00023136"/>
    </source>
</evidence>
<feature type="transmembrane region" description="Helical" evidence="11">
    <location>
        <begin position="800"/>
        <end position="822"/>
    </location>
</feature>
<evidence type="ECO:0000256" key="7">
    <source>
        <dbReference type="ARBA" id="ARBA00022989"/>
    </source>
</evidence>
<dbReference type="Gene3D" id="1.20.1530.20">
    <property type="match status" value="1"/>
</dbReference>
<dbReference type="InterPro" id="IPR038770">
    <property type="entry name" value="Na+/solute_symporter_sf"/>
</dbReference>
<keyword evidence="6" id="KW-0630">Potassium</keyword>
<keyword evidence="8" id="KW-0406">Ion transport</keyword>
<dbReference type="Pfam" id="PF00999">
    <property type="entry name" value="Na_H_Exchanger"/>
    <property type="match status" value="1"/>
</dbReference>
<evidence type="ECO:0000256" key="10">
    <source>
        <dbReference type="SAM" id="Coils"/>
    </source>
</evidence>
<feature type="transmembrane region" description="Helical" evidence="11">
    <location>
        <begin position="688"/>
        <end position="707"/>
    </location>
</feature>
<dbReference type="EMBL" id="HBEW01000868">
    <property type="protein sequence ID" value="CAD8576571.1"/>
    <property type="molecule type" value="Transcribed_RNA"/>
</dbReference>
<dbReference type="AlphaFoldDB" id="A0A6U0DQ77"/>
<keyword evidence="5 11" id="KW-0812">Transmembrane</keyword>
<dbReference type="Pfam" id="PF02254">
    <property type="entry name" value="TrkA_N"/>
    <property type="match status" value="1"/>
</dbReference>
<evidence type="ECO:0000256" key="4">
    <source>
        <dbReference type="ARBA" id="ARBA00022538"/>
    </source>
</evidence>
<evidence type="ECO:0000313" key="13">
    <source>
        <dbReference type="EMBL" id="CAD8576571.1"/>
    </source>
</evidence>
<evidence type="ECO:0000256" key="11">
    <source>
        <dbReference type="SAM" id="Phobius"/>
    </source>
</evidence>
<dbReference type="InterPro" id="IPR036291">
    <property type="entry name" value="NAD(P)-bd_dom_sf"/>
</dbReference>
<dbReference type="InterPro" id="IPR003148">
    <property type="entry name" value="RCK_N"/>
</dbReference>
<keyword evidence="7 11" id="KW-1133">Transmembrane helix</keyword>
<dbReference type="InterPro" id="IPR006153">
    <property type="entry name" value="Cation/H_exchanger_TM"/>
</dbReference>
<protein>
    <recommendedName>
        <fullName evidence="12">RCK N-terminal domain-containing protein</fullName>
    </recommendedName>
</protein>
<evidence type="ECO:0000256" key="3">
    <source>
        <dbReference type="ARBA" id="ARBA00022449"/>
    </source>
</evidence>
<gene>
    <name evidence="13" type="ORF">OMED0929_LOCUS745</name>
</gene>
<dbReference type="PROSITE" id="PS51201">
    <property type="entry name" value="RCK_N"/>
    <property type="match status" value="1"/>
</dbReference>
<keyword evidence="4" id="KW-0633">Potassium transport</keyword>
<dbReference type="PANTHER" id="PTHR46157:SF2">
    <property type="entry name" value="K(+) EFFLUX ANTIPORTER 1, CHLOROPLASTIC-RELATED"/>
    <property type="match status" value="1"/>
</dbReference>
<dbReference type="PANTHER" id="PTHR46157">
    <property type="entry name" value="K(+) EFFLUX ANTIPORTER 3, CHLOROPLASTIC"/>
    <property type="match status" value="1"/>
</dbReference>
<feature type="transmembrane region" description="Helical" evidence="11">
    <location>
        <begin position="613"/>
        <end position="636"/>
    </location>
</feature>
<evidence type="ECO:0000256" key="8">
    <source>
        <dbReference type="ARBA" id="ARBA00023065"/>
    </source>
</evidence>
<feature type="transmembrane region" description="Helical" evidence="11">
    <location>
        <begin position="648"/>
        <end position="668"/>
    </location>
</feature>